<accession>A0A6J0P9E3</accession>
<dbReference type="InterPro" id="IPR013187">
    <property type="entry name" value="F-box-assoc_dom_typ3"/>
</dbReference>
<sequence>MISDSLPTKLNLEILLRLPAKSVARFRCVSKQWASILGGGQEYYKDLLLTKSSAQPRLLFGIEENGKWSIFSSPQHLLSPNEKLSSSSLVVTPEFHMKFPPEDMTIYNCAHGLPFGYASGLLYFYVDKEQWSYYGRRPMICNPKTGRYEALPFILRYRKTYSFFGFDPVYKQFKVLFMAYPFGPDDHRIMTLGTAGMRWRKIKCSLRHECVSSGICINGVLYYLGDLSRCTKKSEEVDRFVIVCFDVRSEEFKFIYQESSCELINYKGKLGLVYYGDQISDNAIELRVCVLEDLEKQEWSKYAYTLRDDRFFNLRGVSVVGVDSSTGEIILSMAEYTSKRPFYVFYFNPETNTLQRVEIQGFGEHHDESCDEPSSVYVFADRVDDLNVHDSKLLKSSISVPYVYREESEEEDEDCYDRYGFRCFSGKRKKKEQMNMNELEKEYEDRDDEDDDDDDQWS</sequence>
<dbReference type="InterPro" id="IPR017451">
    <property type="entry name" value="F-box-assoc_interact_dom"/>
</dbReference>
<dbReference type="SMART" id="SM00256">
    <property type="entry name" value="FBOX"/>
    <property type="match status" value="1"/>
</dbReference>
<dbReference type="PANTHER" id="PTHR31111:SF130">
    <property type="entry name" value="F-BOX ASSOCIATED UBIQUITINATION EFFECTOR FAMILY PROTEIN"/>
    <property type="match status" value="1"/>
</dbReference>
<gene>
    <name evidence="4" type="primary">LOC108863607</name>
</gene>
<organism evidence="3 4">
    <name type="scientific">Raphanus sativus</name>
    <name type="common">Radish</name>
    <name type="synonym">Raphanus raphanistrum var. sativus</name>
    <dbReference type="NCBI Taxonomy" id="3726"/>
    <lineage>
        <taxon>Eukaryota</taxon>
        <taxon>Viridiplantae</taxon>
        <taxon>Streptophyta</taxon>
        <taxon>Embryophyta</taxon>
        <taxon>Tracheophyta</taxon>
        <taxon>Spermatophyta</taxon>
        <taxon>Magnoliopsida</taxon>
        <taxon>eudicotyledons</taxon>
        <taxon>Gunneridae</taxon>
        <taxon>Pentapetalae</taxon>
        <taxon>rosids</taxon>
        <taxon>malvids</taxon>
        <taxon>Brassicales</taxon>
        <taxon>Brassicaceae</taxon>
        <taxon>Brassiceae</taxon>
        <taxon>Raphanus</taxon>
    </lineage>
</organism>
<dbReference type="AlphaFoldDB" id="A0A6J0P9E3"/>
<dbReference type="InterPro" id="IPR001810">
    <property type="entry name" value="F-box_dom"/>
</dbReference>
<reference evidence="4" key="2">
    <citation type="submission" date="2025-08" db="UniProtKB">
        <authorList>
            <consortium name="RefSeq"/>
        </authorList>
    </citation>
    <scope>IDENTIFICATION</scope>
    <source>
        <tissue evidence="4">Leaf</tissue>
    </source>
</reference>
<evidence type="ECO:0000313" key="4">
    <source>
        <dbReference type="RefSeq" id="XP_018493592.1"/>
    </source>
</evidence>
<dbReference type="RefSeq" id="XP_018493592.1">
    <property type="nucleotide sequence ID" value="XM_018638090.2"/>
</dbReference>
<dbReference type="InterPro" id="IPR036047">
    <property type="entry name" value="F-box-like_dom_sf"/>
</dbReference>
<name>A0A6J0P9E3_RAPSA</name>
<dbReference type="NCBIfam" id="TIGR01640">
    <property type="entry name" value="F_box_assoc_1"/>
    <property type="match status" value="1"/>
</dbReference>
<evidence type="ECO:0000259" key="2">
    <source>
        <dbReference type="PROSITE" id="PS50181"/>
    </source>
</evidence>
<dbReference type="Gene3D" id="1.20.1280.50">
    <property type="match status" value="1"/>
</dbReference>
<dbReference type="SUPFAM" id="SSF81383">
    <property type="entry name" value="F-box domain"/>
    <property type="match status" value="1"/>
</dbReference>
<dbReference type="OrthoDB" id="1110775at2759"/>
<keyword evidence="3" id="KW-1185">Reference proteome</keyword>
<dbReference type="KEGG" id="rsz:108863607"/>
<dbReference type="Pfam" id="PF00646">
    <property type="entry name" value="F-box"/>
    <property type="match status" value="1"/>
</dbReference>
<feature type="compositionally biased region" description="Acidic residues" evidence="1">
    <location>
        <begin position="445"/>
        <end position="458"/>
    </location>
</feature>
<evidence type="ECO:0000313" key="3">
    <source>
        <dbReference type="Proteomes" id="UP000504610"/>
    </source>
</evidence>
<dbReference type="PANTHER" id="PTHR31111">
    <property type="entry name" value="BNAA05G37150D PROTEIN-RELATED"/>
    <property type="match status" value="1"/>
</dbReference>
<feature type="region of interest" description="Disordered" evidence="1">
    <location>
        <begin position="429"/>
        <end position="458"/>
    </location>
</feature>
<feature type="domain" description="F-box" evidence="2">
    <location>
        <begin position="1"/>
        <end position="47"/>
    </location>
</feature>
<proteinExistence type="predicted"/>
<dbReference type="Pfam" id="PF08268">
    <property type="entry name" value="FBA_3"/>
    <property type="match status" value="1"/>
</dbReference>
<dbReference type="GeneID" id="108863607"/>
<protein>
    <submittedName>
        <fullName evidence="4">F-box protein At1g47340-like</fullName>
    </submittedName>
</protein>
<dbReference type="Proteomes" id="UP000504610">
    <property type="component" value="Chromosome 5"/>
</dbReference>
<reference evidence="3" key="1">
    <citation type="journal article" date="2019" name="Database">
        <title>The radish genome database (RadishGD): an integrated information resource for radish genomics.</title>
        <authorList>
            <person name="Yu H.J."/>
            <person name="Baek S."/>
            <person name="Lee Y.J."/>
            <person name="Cho A."/>
            <person name="Mun J.H."/>
        </authorList>
    </citation>
    <scope>NUCLEOTIDE SEQUENCE [LARGE SCALE GENOMIC DNA]</scope>
    <source>
        <strain evidence="3">cv. WK10039</strain>
    </source>
</reference>
<dbReference type="PROSITE" id="PS50181">
    <property type="entry name" value="FBOX"/>
    <property type="match status" value="1"/>
</dbReference>
<evidence type="ECO:0000256" key="1">
    <source>
        <dbReference type="SAM" id="MobiDB-lite"/>
    </source>
</evidence>